<gene>
    <name evidence="6" type="ORF">FD31_GL000180</name>
</gene>
<dbReference type="RefSeq" id="WP_057890871.1">
    <property type="nucleotide sequence ID" value="NZ_AZFV01000001.1"/>
</dbReference>
<dbReference type="InterPro" id="IPR005119">
    <property type="entry name" value="LysR_subst-bd"/>
</dbReference>
<dbReference type="Proteomes" id="UP000051302">
    <property type="component" value="Unassembled WGS sequence"/>
</dbReference>
<organism evidence="6 7">
    <name type="scientific">Companilactobacillus nantensis DSM 16982</name>
    <dbReference type="NCBI Taxonomy" id="1423774"/>
    <lineage>
        <taxon>Bacteria</taxon>
        <taxon>Bacillati</taxon>
        <taxon>Bacillota</taxon>
        <taxon>Bacilli</taxon>
        <taxon>Lactobacillales</taxon>
        <taxon>Lactobacillaceae</taxon>
        <taxon>Companilactobacillus</taxon>
    </lineage>
</organism>
<evidence type="ECO:0000313" key="7">
    <source>
        <dbReference type="Proteomes" id="UP000051302"/>
    </source>
</evidence>
<keyword evidence="3" id="KW-0238">DNA-binding</keyword>
<dbReference type="SUPFAM" id="SSF46785">
    <property type="entry name" value="Winged helix' DNA-binding domain"/>
    <property type="match status" value="1"/>
</dbReference>
<dbReference type="EMBL" id="AZFV01000001">
    <property type="protein sequence ID" value="KRM18698.1"/>
    <property type="molecule type" value="Genomic_DNA"/>
</dbReference>
<dbReference type="Gene3D" id="3.40.190.290">
    <property type="match status" value="1"/>
</dbReference>
<evidence type="ECO:0000313" key="6">
    <source>
        <dbReference type="EMBL" id="KRM18698.1"/>
    </source>
</evidence>
<evidence type="ECO:0000256" key="4">
    <source>
        <dbReference type="ARBA" id="ARBA00023163"/>
    </source>
</evidence>
<evidence type="ECO:0000256" key="1">
    <source>
        <dbReference type="ARBA" id="ARBA00009437"/>
    </source>
</evidence>
<accession>A0A0R1WL29</accession>
<comment type="similarity">
    <text evidence="1">Belongs to the LysR transcriptional regulatory family.</text>
</comment>
<name>A0A0R1WL29_9LACO</name>
<dbReference type="FunFam" id="1.10.10.10:FF:000001">
    <property type="entry name" value="LysR family transcriptional regulator"/>
    <property type="match status" value="1"/>
</dbReference>
<dbReference type="PROSITE" id="PS50931">
    <property type="entry name" value="HTH_LYSR"/>
    <property type="match status" value="1"/>
</dbReference>
<dbReference type="InterPro" id="IPR036390">
    <property type="entry name" value="WH_DNA-bd_sf"/>
</dbReference>
<dbReference type="STRING" id="1423774.FD31_GL000180"/>
<dbReference type="Pfam" id="PF00126">
    <property type="entry name" value="HTH_1"/>
    <property type="match status" value="1"/>
</dbReference>
<comment type="caution">
    <text evidence="6">The sequence shown here is derived from an EMBL/GenBank/DDBJ whole genome shotgun (WGS) entry which is preliminary data.</text>
</comment>
<dbReference type="Gene3D" id="1.10.10.10">
    <property type="entry name" value="Winged helix-like DNA-binding domain superfamily/Winged helix DNA-binding domain"/>
    <property type="match status" value="1"/>
</dbReference>
<dbReference type="PATRIC" id="fig|1423774.3.peg.184"/>
<dbReference type="InterPro" id="IPR036388">
    <property type="entry name" value="WH-like_DNA-bd_sf"/>
</dbReference>
<dbReference type="GO" id="GO:0003700">
    <property type="term" value="F:DNA-binding transcription factor activity"/>
    <property type="evidence" value="ECO:0007669"/>
    <property type="project" value="InterPro"/>
</dbReference>
<dbReference type="Pfam" id="PF03466">
    <property type="entry name" value="LysR_substrate"/>
    <property type="match status" value="1"/>
</dbReference>
<dbReference type="InterPro" id="IPR000847">
    <property type="entry name" value="LysR_HTH_N"/>
</dbReference>
<evidence type="ECO:0000256" key="2">
    <source>
        <dbReference type="ARBA" id="ARBA00023015"/>
    </source>
</evidence>
<evidence type="ECO:0000256" key="3">
    <source>
        <dbReference type="ARBA" id="ARBA00023125"/>
    </source>
</evidence>
<dbReference type="PANTHER" id="PTHR30126:SF40">
    <property type="entry name" value="HTH-TYPE TRANSCRIPTIONAL REGULATOR GLTR"/>
    <property type="match status" value="1"/>
</dbReference>
<sequence length="293" mass="32945">MNIDTFKMIIAIVQTGSISGAAQQLGYAQSNISARVHQLETELRTTIFYRTNRGVILTDAGKEFYNRAINIVDLTEDTINQMKHPNEVEGDLRIGTLQSASATFLPPILTEYYRNFPKVRLAIETSNPMENIQQVLNYELDGAVIGENIDKTDLVSIPLVTEELCLVSASPEIGDLNTASFLVFSTGCIYREVTETWLRSQNISIHHPIEFNYLDAIMASVCSGLGISIVPKKIAQPFVERKLLYMTELPAGFSSIQLDFIYRKDHFINRPFEEFIKLLKNNAAVKTTKKEVS</sequence>
<dbReference type="GO" id="GO:0000976">
    <property type="term" value="F:transcription cis-regulatory region binding"/>
    <property type="evidence" value="ECO:0007669"/>
    <property type="project" value="TreeGrafter"/>
</dbReference>
<dbReference type="AlphaFoldDB" id="A0A0R1WL29"/>
<dbReference type="SUPFAM" id="SSF53850">
    <property type="entry name" value="Periplasmic binding protein-like II"/>
    <property type="match status" value="1"/>
</dbReference>
<proteinExistence type="inferred from homology"/>
<reference evidence="6 7" key="1">
    <citation type="journal article" date="2015" name="Genome Announc.">
        <title>Expanding the biotechnology potential of lactobacilli through comparative genomics of 213 strains and associated genera.</title>
        <authorList>
            <person name="Sun Z."/>
            <person name="Harris H.M."/>
            <person name="McCann A."/>
            <person name="Guo C."/>
            <person name="Argimon S."/>
            <person name="Zhang W."/>
            <person name="Yang X."/>
            <person name="Jeffery I.B."/>
            <person name="Cooney J.C."/>
            <person name="Kagawa T.F."/>
            <person name="Liu W."/>
            <person name="Song Y."/>
            <person name="Salvetti E."/>
            <person name="Wrobel A."/>
            <person name="Rasinkangas P."/>
            <person name="Parkhill J."/>
            <person name="Rea M.C."/>
            <person name="O'Sullivan O."/>
            <person name="Ritari J."/>
            <person name="Douillard F.P."/>
            <person name="Paul Ross R."/>
            <person name="Yang R."/>
            <person name="Briner A.E."/>
            <person name="Felis G.E."/>
            <person name="de Vos W.M."/>
            <person name="Barrangou R."/>
            <person name="Klaenhammer T.R."/>
            <person name="Caufield P.W."/>
            <person name="Cui Y."/>
            <person name="Zhang H."/>
            <person name="O'Toole P.W."/>
        </authorList>
    </citation>
    <scope>NUCLEOTIDE SEQUENCE [LARGE SCALE GENOMIC DNA]</scope>
    <source>
        <strain evidence="6 7">DSM 16982</strain>
    </source>
</reference>
<keyword evidence="2" id="KW-0805">Transcription regulation</keyword>
<keyword evidence="4" id="KW-0804">Transcription</keyword>
<evidence type="ECO:0000259" key="5">
    <source>
        <dbReference type="PROSITE" id="PS50931"/>
    </source>
</evidence>
<feature type="domain" description="HTH lysR-type" evidence="5">
    <location>
        <begin position="1"/>
        <end position="58"/>
    </location>
</feature>
<keyword evidence="7" id="KW-1185">Reference proteome</keyword>
<protein>
    <submittedName>
        <fullName evidence="6">YusT</fullName>
    </submittedName>
</protein>
<dbReference type="PANTHER" id="PTHR30126">
    <property type="entry name" value="HTH-TYPE TRANSCRIPTIONAL REGULATOR"/>
    <property type="match status" value="1"/>
</dbReference>